<proteinExistence type="predicted"/>
<sequence length="156" mass="16394">MPEGSDAGEGTPVELTVDQQIDLEVAVTTFAESVPRLFGAQPEIVAGGGGEGGHYNITSLDEFESLIRRWQDVRDKIEDSGKKLGVAAQIVEPPADDQASTDQAAATVASLEEAVRHNTAMWTYAQGYIDKLTAARDAYAATEGGNADALRLGDGG</sequence>
<keyword evidence="2" id="KW-1185">Reference proteome</keyword>
<dbReference type="EMBL" id="FMZZ01000011">
    <property type="protein sequence ID" value="SDD44819.1"/>
    <property type="molecule type" value="Genomic_DNA"/>
</dbReference>
<evidence type="ECO:0000313" key="1">
    <source>
        <dbReference type="EMBL" id="SDD44819.1"/>
    </source>
</evidence>
<gene>
    <name evidence="1" type="ORF">SAMN05216174_11191</name>
</gene>
<evidence type="ECO:0000313" key="2">
    <source>
        <dbReference type="Proteomes" id="UP000199501"/>
    </source>
</evidence>
<dbReference type="STRING" id="1271860.SAMN05216174_11191"/>
<dbReference type="AlphaFoldDB" id="A0A1G6UU39"/>
<reference evidence="2" key="1">
    <citation type="submission" date="2016-10" db="EMBL/GenBank/DDBJ databases">
        <authorList>
            <person name="Varghese N."/>
            <person name="Submissions S."/>
        </authorList>
    </citation>
    <scope>NUCLEOTIDE SEQUENCE [LARGE SCALE GENOMIC DNA]</scope>
    <source>
        <strain evidence="2">IBRC-M 10403</strain>
    </source>
</reference>
<protein>
    <recommendedName>
        <fullName evidence="3">PE family protein</fullName>
    </recommendedName>
</protein>
<name>A0A1G6UU39_9PSEU</name>
<accession>A0A1G6UU39</accession>
<dbReference type="Gene3D" id="1.10.287.850">
    <property type="entry name" value="HP0062-like domain"/>
    <property type="match status" value="1"/>
</dbReference>
<organism evidence="1 2">
    <name type="scientific">Actinokineospora iranica</name>
    <dbReference type="NCBI Taxonomy" id="1271860"/>
    <lineage>
        <taxon>Bacteria</taxon>
        <taxon>Bacillati</taxon>
        <taxon>Actinomycetota</taxon>
        <taxon>Actinomycetes</taxon>
        <taxon>Pseudonocardiales</taxon>
        <taxon>Pseudonocardiaceae</taxon>
        <taxon>Actinokineospora</taxon>
    </lineage>
</organism>
<dbReference type="Proteomes" id="UP000199501">
    <property type="component" value="Unassembled WGS sequence"/>
</dbReference>
<evidence type="ECO:0008006" key="3">
    <source>
        <dbReference type="Google" id="ProtNLM"/>
    </source>
</evidence>